<evidence type="ECO:0000313" key="1">
    <source>
        <dbReference type="EMBL" id="UYV85037.1"/>
    </source>
</evidence>
<dbReference type="EMBL" id="CP092886">
    <property type="protein sequence ID" value="UYV85037.1"/>
    <property type="molecule type" value="Genomic_DNA"/>
</dbReference>
<reference evidence="1 2" key="1">
    <citation type="submission" date="2022-03" db="EMBL/GenBank/DDBJ databases">
        <title>A chromosomal length assembly of Cordylochernes scorpioides.</title>
        <authorList>
            <person name="Zeh D."/>
            <person name="Zeh J."/>
        </authorList>
    </citation>
    <scope>NUCLEOTIDE SEQUENCE [LARGE SCALE GENOMIC DNA]</scope>
    <source>
        <strain evidence="1">IN4F17</strain>
        <tissue evidence="1">Whole Body</tissue>
    </source>
</reference>
<gene>
    <name evidence="1" type="ORF">LAZ67_X004356</name>
</gene>
<protein>
    <submittedName>
        <fullName evidence="1">Uncharacterized protein</fullName>
    </submittedName>
</protein>
<organism evidence="1 2">
    <name type="scientific">Cordylochernes scorpioides</name>
    <dbReference type="NCBI Taxonomy" id="51811"/>
    <lineage>
        <taxon>Eukaryota</taxon>
        <taxon>Metazoa</taxon>
        <taxon>Ecdysozoa</taxon>
        <taxon>Arthropoda</taxon>
        <taxon>Chelicerata</taxon>
        <taxon>Arachnida</taxon>
        <taxon>Pseudoscorpiones</taxon>
        <taxon>Cheliferoidea</taxon>
        <taxon>Chernetidae</taxon>
        <taxon>Cordylochernes</taxon>
    </lineage>
</organism>
<accession>A0ABY6LY70</accession>
<dbReference type="Proteomes" id="UP001235939">
    <property type="component" value="Chromosome X"/>
</dbReference>
<sequence length="205" mass="23546">MMRKNKPPLTLVVADTVNKEKLEILKETHSPDFSPQNDFPGWASDKARSSGLNDGVLSSTPIPIENIEKNNREVIEETYSELLMIQGKIRDFMLTSDVSEEELEHDDEEVLQHTLRYKRKYKKCVAFVEPKVVTSGSTTSEVSFAFNSHHITVKLPKIELRKLTGEIKYWLGWWAQFNKIHVDSTLEDSDKFQYLVQSMSPGTRA</sequence>
<evidence type="ECO:0000313" key="2">
    <source>
        <dbReference type="Proteomes" id="UP001235939"/>
    </source>
</evidence>
<keyword evidence="2" id="KW-1185">Reference proteome</keyword>
<proteinExistence type="predicted"/>
<name>A0ABY6LY70_9ARAC</name>